<accession>A0AAV8ZEP0</accession>
<organism evidence="1 2">
    <name type="scientific">Aromia moschata</name>
    <dbReference type="NCBI Taxonomy" id="1265417"/>
    <lineage>
        <taxon>Eukaryota</taxon>
        <taxon>Metazoa</taxon>
        <taxon>Ecdysozoa</taxon>
        <taxon>Arthropoda</taxon>
        <taxon>Hexapoda</taxon>
        <taxon>Insecta</taxon>
        <taxon>Pterygota</taxon>
        <taxon>Neoptera</taxon>
        <taxon>Endopterygota</taxon>
        <taxon>Coleoptera</taxon>
        <taxon>Polyphaga</taxon>
        <taxon>Cucujiformia</taxon>
        <taxon>Chrysomeloidea</taxon>
        <taxon>Cerambycidae</taxon>
        <taxon>Cerambycinae</taxon>
        <taxon>Callichromatini</taxon>
        <taxon>Aromia</taxon>
    </lineage>
</organism>
<protein>
    <submittedName>
        <fullName evidence="1">Uncharacterized protein</fullName>
    </submittedName>
</protein>
<dbReference type="AlphaFoldDB" id="A0AAV8ZEP0"/>
<evidence type="ECO:0000313" key="2">
    <source>
        <dbReference type="Proteomes" id="UP001162162"/>
    </source>
</evidence>
<dbReference type="Proteomes" id="UP001162162">
    <property type="component" value="Unassembled WGS sequence"/>
</dbReference>
<reference evidence="1" key="1">
    <citation type="journal article" date="2023" name="Insect Mol. Biol.">
        <title>Genome sequencing provides insights into the evolution of gene families encoding plant cell wall-degrading enzymes in longhorned beetles.</title>
        <authorList>
            <person name="Shin N.R."/>
            <person name="Okamura Y."/>
            <person name="Kirsch R."/>
            <person name="Pauchet Y."/>
        </authorList>
    </citation>
    <scope>NUCLEOTIDE SEQUENCE</scope>
    <source>
        <strain evidence="1">AMC_N1</strain>
    </source>
</reference>
<comment type="caution">
    <text evidence="1">The sequence shown here is derived from an EMBL/GenBank/DDBJ whole genome shotgun (WGS) entry which is preliminary data.</text>
</comment>
<keyword evidence="2" id="KW-1185">Reference proteome</keyword>
<sequence>MNRVFLLTTPKQAVKAKATEVLNQLTEADFQHCFQQRKSYMKRCRDRQGEYIEDEKVATVKRPTDGVPTLGPTGGPTLKTTFGIRHHLQIESIHFHCIALSIVKNSELVPALYKMDFDELEVVVAAASMLLLSTNALLDTAAIIYWKI</sequence>
<proteinExistence type="predicted"/>
<evidence type="ECO:0000313" key="1">
    <source>
        <dbReference type="EMBL" id="KAJ8962861.1"/>
    </source>
</evidence>
<dbReference type="EMBL" id="JAPWTK010000002">
    <property type="protein sequence ID" value="KAJ8962861.1"/>
    <property type="molecule type" value="Genomic_DNA"/>
</dbReference>
<name>A0AAV8ZEP0_9CUCU</name>
<gene>
    <name evidence="1" type="ORF">NQ318_001267</name>
</gene>